<proteinExistence type="predicted"/>
<evidence type="ECO:0008006" key="4">
    <source>
        <dbReference type="Google" id="ProtNLM"/>
    </source>
</evidence>
<feature type="signal peptide" evidence="1">
    <location>
        <begin position="1"/>
        <end position="18"/>
    </location>
</feature>
<sequence>MLCFTCVLFASIILISEGKECSSPKDCAPGECCVLGMERYAIPQCEALGKVSSFCREDAEPDDRTLFYPNFIFRYIEDMYTLFCPCEEPLVCRKNRCSKG</sequence>
<comment type="caution">
    <text evidence="2">The sequence shown here is derived from an EMBL/GenBank/DDBJ whole genome shotgun (WGS) entry which is preliminary data.</text>
</comment>
<organism evidence="2 3">
    <name type="scientific">Nephila pilipes</name>
    <name type="common">Giant wood spider</name>
    <name type="synonym">Nephila maculata</name>
    <dbReference type="NCBI Taxonomy" id="299642"/>
    <lineage>
        <taxon>Eukaryota</taxon>
        <taxon>Metazoa</taxon>
        <taxon>Ecdysozoa</taxon>
        <taxon>Arthropoda</taxon>
        <taxon>Chelicerata</taxon>
        <taxon>Arachnida</taxon>
        <taxon>Araneae</taxon>
        <taxon>Araneomorphae</taxon>
        <taxon>Entelegynae</taxon>
        <taxon>Araneoidea</taxon>
        <taxon>Nephilidae</taxon>
        <taxon>Nephila</taxon>
    </lineage>
</organism>
<gene>
    <name evidence="2" type="primary">AVEN_252148_2</name>
    <name evidence="2" type="ORF">NPIL_198262</name>
</gene>
<keyword evidence="3" id="KW-1185">Reference proteome</keyword>
<dbReference type="Gene3D" id="2.10.80.10">
    <property type="entry name" value="Lipase, subunit A"/>
    <property type="match status" value="1"/>
</dbReference>
<dbReference type="Proteomes" id="UP000887013">
    <property type="component" value="Unassembled WGS sequence"/>
</dbReference>
<dbReference type="OrthoDB" id="6408184at2759"/>
<dbReference type="EMBL" id="BMAW01070989">
    <property type="protein sequence ID" value="GFT76050.1"/>
    <property type="molecule type" value="Genomic_DNA"/>
</dbReference>
<evidence type="ECO:0000256" key="1">
    <source>
        <dbReference type="SAM" id="SignalP"/>
    </source>
</evidence>
<protein>
    <recommendedName>
        <fullName evidence="4">Venom protein</fullName>
    </recommendedName>
</protein>
<name>A0A8X6PQ51_NEPPI</name>
<keyword evidence="1" id="KW-0732">Signal</keyword>
<reference evidence="2" key="1">
    <citation type="submission" date="2020-08" db="EMBL/GenBank/DDBJ databases">
        <title>Multicomponent nature underlies the extraordinary mechanical properties of spider dragline silk.</title>
        <authorList>
            <person name="Kono N."/>
            <person name="Nakamura H."/>
            <person name="Mori M."/>
            <person name="Yoshida Y."/>
            <person name="Ohtoshi R."/>
            <person name="Malay A.D."/>
            <person name="Moran D.A.P."/>
            <person name="Tomita M."/>
            <person name="Numata K."/>
            <person name="Arakawa K."/>
        </authorList>
    </citation>
    <scope>NUCLEOTIDE SEQUENCE</scope>
</reference>
<feature type="chain" id="PRO_5036503284" description="Venom protein" evidence="1">
    <location>
        <begin position="19"/>
        <end position="100"/>
    </location>
</feature>
<accession>A0A8X6PQ51</accession>
<evidence type="ECO:0000313" key="2">
    <source>
        <dbReference type="EMBL" id="GFT76050.1"/>
    </source>
</evidence>
<dbReference type="AlphaFoldDB" id="A0A8X6PQ51"/>
<evidence type="ECO:0000313" key="3">
    <source>
        <dbReference type="Proteomes" id="UP000887013"/>
    </source>
</evidence>